<protein>
    <submittedName>
        <fullName evidence="1">Uncharacterized protein</fullName>
    </submittedName>
</protein>
<dbReference type="AlphaFoldDB" id="A0AAN4Q0G3"/>
<dbReference type="Proteomes" id="UP000248291">
    <property type="component" value="Unassembled WGS sequence"/>
</dbReference>
<name>A0AAN4Q0G3_PSESF</name>
<evidence type="ECO:0000313" key="2">
    <source>
        <dbReference type="Proteomes" id="UP000248291"/>
    </source>
</evidence>
<dbReference type="EMBL" id="BGKA01000025">
    <property type="protein sequence ID" value="GBH14947.1"/>
    <property type="molecule type" value="Genomic_DNA"/>
</dbReference>
<reference evidence="1 2" key="1">
    <citation type="submission" date="2018-04" db="EMBL/GenBank/DDBJ databases">
        <title>Draft genome sequence of Pseudomonas syringae pv. actinidiae biovar 3 strains isolated from kiwifruit in Kagawa prefecture.</title>
        <authorList>
            <person name="Tabuchi M."/>
            <person name="Saito M."/>
            <person name="Fujiwara S."/>
            <person name="Sasa N."/>
            <person name="Akimitsu K."/>
            <person name="Gomi K."/>
            <person name="Konishi-Sugita S."/>
            <person name="Hamano K."/>
            <person name="Kataoka I."/>
        </authorList>
    </citation>
    <scope>NUCLEOTIDE SEQUENCE [LARGE SCALE GENOMIC DNA]</scope>
    <source>
        <strain evidence="1 2">MAFF212211</strain>
    </source>
</reference>
<evidence type="ECO:0000313" key="1">
    <source>
        <dbReference type="EMBL" id="GBH14947.1"/>
    </source>
</evidence>
<gene>
    <name evidence="1" type="ORF">KPSA3_00863</name>
</gene>
<organism evidence="1 2">
    <name type="scientific">Pseudomonas syringae pv. actinidiae</name>
    <dbReference type="NCBI Taxonomy" id="103796"/>
    <lineage>
        <taxon>Bacteria</taxon>
        <taxon>Pseudomonadati</taxon>
        <taxon>Pseudomonadota</taxon>
        <taxon>Gammaproteobacteria</taxon>
        <taxon>Pseudomonadales</taxon>
        <taxon>Pseudomonadaceae</taxon>
        <taxon>Pseudomonas</taxon>
        <taxon>Pseudomonas syringae</taxon>
    </lineage>
</organism>
<comment type="caution">
    <text evidence="1">The sequence shown here is derived from an EMBL/GenBank/DDBJ whole genome shotgun (WGS) entry which is preliminary data.</text>
</comment>
<proteinExistence type="predicted"/>
<sequence length="73" mass="8361">MRVSEAMIIATRDTINIASPRIIVEINPLTTNNARPAIIHFHRCVGRPIQSRRIRYSSHISYLKVLTSIDRCC</sequence>
<accession>A0AAN4Q0G3</accession>